<dbReference type="AlphaFoldDB" id="A0A6I6C745"/>
<evidence type="ECO:0000313" key="2">
    <source>
        <dbReference type="Proteomes" id="UP000424468"/>
    </source>
</evidence>
<dbReference type="RefSeq" id="WP_156005764.1">
    <property type="nucleotide sequence ID" value="NZ_CP046276.1"/>
</dbReference>
<gene>
    <name evidence="1" type="ORF">STABA_v1c02490</name>
</gene>
<dbReference type="EMBL" id="CP046276">
    <property type="protein sequence ID" value="QGS51616.1"/>
    <property type="molecule type" value="Genomic_DNA"/>
</dbReference>
<dbReference type="Proteomes" id="UP000424468">
    <property type="component" value="Chromosome"/>
</dbReference>
<keyword evidence="2" id="KW-1185">Reference proteome</keyword>
<name>A0A6I6C745_9MOLU</name>
<dbReference type="KEGG" id="stab:STABA_v1c02490"/>
<reference evidence="1 2" key="1">
    <citation type="submission" date="2019-11" db="EMBL/GenBank/DDBJ databases">
        <title>Complete genome sequence of Spiroplasma tabanidicola TAUS-1 (DSM 22603).</title>
        <authorList>
            <person name="Huang C.-T."/>
            <person name="Lin Y.-C."/>
            <person name="Kuo C.-H."/>
        </authorList>
    </citation>
    <scope>NUCLEOTIDE SEQUENCE [LARGE SCALE GENOMIC DNA]</scope>
    <source>
        <strain evidence="1 2">TAUS-1</strain>
    </source>
</reference>
<accession>A0A6I6C745</accession>
<sequence length="78" mass="8879">MKKYIKKEGLINKVSFNNIIKASSDSKDINMSLILERGMWEMYPIYSNIISDASLTGGKVLKAAEIEFWEKCMPSCIN</sequence>
<protein>
    <submittedName>
        <fullName evidence="1">Uncharacterized protein</fullName>
    </submittedName>
</protein>
<evidence type="ECO:0000313" key="1">
    <source>
        <dbReference type="EMBL" id="QGS51616.1"/>
    </source>
</evidence>
<dbReference type="OrthoDB" id="387171at2"/>
<organism evidence="1 2">
    <name type="scientific">Spiroplasma tabanidicola</name>
    <dbReference type="NCBI Taxonomy" id="324079"/>
    <lineage>
        <taxon>Bacteria</taxon>
        <taxon>Bacillati</taxon>
        <taxon>Mycoplasmatota</taxon>
        <taxon>Mollicutes</taxon>
        <taxon>Entomoplasmatales</taxon>
        <taxon>Spiroplasmataceae</taxon>
        <taxon>Spiroplasma</taxon>
    </lineage>
</organism>
<proteinExistence type="predicted"/>